<keyword evidence="1" id="KW-0677">Repeat</keyword>
<dbReference type="Pfam" id="PF00806">
    <property type="entry name" value="PUF"/>
    <property type="match status" value="2"/>
</dbReference>
<sequence length="200" mass="22415">MAPWGQDVMIMMLMFQSLSLRTERRMVDIDGLGFIFLARHAHQLPFPPRCTQLRIIKSLDQQASIFLPQKLKVAGPEERARIVDAICARVSTLGFGNGAAAEPDERRKIVPRYASTPSFPLPCANTQDFTAQRPHRVVDLATNCYGCYVHQNQQALDCKEEVYFLLVLQGDPATTPGKNQGTTHRNRTKGTYRSGIALLE</sequence>
<accession>A0AAD6Z2J1</accession>
<name>A0AAD6Z2J1_9AGAR</name>
<evidence type="ECO:0000256" key="1">
    <source>
        <dbReference type="ARBA" id="ARBA00022737"/>
    </source>
</evidence>
<proteinExistence type="predicted"/>
<evidence type="ECO:0000313" key="3">
    <source>
        <dbReference type="EMBL" id="KAJ7304660.1"/>
    </source>
</evidence>
<protein>
    <submittedName>
        <fullName evidence="3">Uncharacterized protein</fullName>
    </submittedName>
</protein>
<dbReference type="InterPro" id="IPR001313">
    <property type="entry name" value="Pumilio_RNA-bd_rpt"/>
</dbReference>
<reference evidence="3" key="1">
    <citation type="submission" date="2023-03" db="EMBL/GenBank/DDBJ databases">
        <title>Massive genome expansion in bonnet fungi (Mycena s.s.) driven by repeated elements and novel gene families across ecological guilds.</title>
        <authorList>
            <consortium name="Lawrence Berkeley National Laboratory"/>
            <person name="Harder C.B."/>
            <person name="Miyauchi S."/>
            <person name="Viragh M."/>
            <person name="Kuo A."/>
            <person name="Thoen E."/>
            <person name="Andreopoulos B."/>
            <person name="Lu D."/>
            <person name="Skrede I."/>
            <person name="Drula E."/>
            <person name="Henrissat B."/>
            <person name="Morin E."/>
            <person name="Kohler A."/>
            <person name="Barry K."/>
            <person name="LaButti K."/>
            <person name="Morin E."/>
            <person name="Salamov A."/>
            <person name="Lipzen A."/>
            <person name="Mereny Z."/>
            <person name="Hegedus B."/>
            <person name="Baldrian P."/>
            <person name="Stursova M."/>
            <person name="Weitz H."/>
            <person name="Taylor A."/>
            <person name="Grigoriev I.V."/>
            <person name="Nagy L.G."/>
            <person name="Martin F."/>
            <person name="Kauserud H."/>
        </authorList>
    </citation>
    <scope>NUCLEOTIDE SEQUENCE</scope>
    <source>
        <strain evidence="3">CBHHK002</strain>
    </source>
</reference>
<comment type="caution">
    <text evidence="3">The sequence shown here is derived from an EMBL/GenBank/DDBJ whole genome shotgun (WGS) entry which is preliminary data.</text>
</comment>
<dbReference type="EMBL" id="JARIHO010000100">
    <property type="protein sequence ID" value="KAJ7304660.1"/>
    <property type="molecule type" value="Genomic_DNA"/>
</dbReference>
<evidence type="ECO:0000313" key="4">
    <source>
        <dbReference type="Proteomes" id="UP001218218"/>
    </source>
</evidence>
<dbReference type="GO" id="GO:0003723">
    <property type="term" value="F:RNA binding"/>
    <property type="evidence" value="ECO:0007669"/>
    <property type="project" value="InterPro"/>
</dbReference>
<gene>
    <name evidence="3" type="ORF">DFH08DRAFT_985646</name>
</gene>
<feature type="region of interest" description="Disordered" evidence="2">
    <location>
        <begin position="174"/>
        <end position="194"/>
    </location>
</feature>
<evidence type="ECO:0000256" key="2">
    <source>
        <dbReference type="SAM" id="MobiDB-lite"/>
    </source>
</evidence>
<dbReference type="Proteomes" id="UP001218218">
    <property type="component" value="Unassembled WGS sequence"/>
</dbReference>
<keyword evidence="4" id="KW-1185">Reference proteome</keyword>
<dbReference type="AlphaFoldDB" id="A0AAD6Z2J1"/>
<organism evidence="3 4">
    <name type="scientific">Mycena albidolilacea</name>
    <dbReference type="NCBI Taxonomy" id="1033008"/>
    <lineage>
        <taxon>Eukaryota</taxon>
        <taxon>Fungi</taxon>
        <taxon>Dikarya</taxon>
        <taxon>Basidiomycota</taxon>
        <taxon>Agaricomycotina</taxon>
        <taxon>Agaricomycetes</taxon>
        <taxon>Agaricomycetidae</taxon>
        <taxon>Agaricales</taxon>
        <taxon>Marasmiineae</taxon>
        <taxon>Mycenaceae</taxon>
        <taxon>Mycena</taxon>
    </lineage>
</organism>